<comment type="caution">
    <text evidence="2">The sequence shown here is derived from an EMBL/GenBank/DDBJ whole genome shotgun (WGS) entry which is preliminary data.</text>
</comment>
<dbReference type="Proteomes" id="UP000216871">
    <property type="component" value="Unassembled WGS sequence"/>
</dbReference>
<keyword evidence="3" id="KW-1185">Reference proteome</keyword>
<protein>
    <submittedName>
        <fullName evidence="2">Uncharacterized protein</fullName>
    </submittedName>
</protein>
<dbReference type="EMBL" id="MWWW01000029">
    <property type="protein sequence ID" value="OZG57266.1"/>
    <property type="molecule type" value="Genomic_DNA"/>
</dbReference>
<reference evidence="2 3" key="1">
    <citation type="journal article" date="2017" name="BMC Genomics">
        <title>Comparative genomic and phylogenomic analyses of the Bifidobacteriaceae family.</title>
        <authorList>
            <person name="Lugli G.A."/>
            <person name="Milani C."/>
            <person name="Turroni F."/>
            <person name="Duranti S."/>
            <person name="Mancabelli L."/>
            <person name="Mangifesta M."/>
            <person name="Ferrario C."/>
            <person name="Modesto M."/>
            <person name="Mattarelli P."/>
            <person name="Jiri K."/>
            <person name="van Sinderen D."/>
            <person name="Ventura M."/>
        </authorList>
    </citation>
    <scope>NUCLEOTIDE SEQUENCE [LARGE SCALE GENOMIC DNA]</scope>
    <source>
        <strain evidence="2 3">DSM 100196</strain>
    </source>
</reference>
<feature type="region of interest" description="Disordered" evidence="1">
    <location>
        <begin position="1"/>
        <end position="23"/>
    </location>
</feature>
<proteinExistence type="predicted"/>
<gene>
    <name evidence="2" type="ORF">BMYO_1999</name>
</gene>
<accession>A0A261FEH1</accession>
<organism evidence="2 3">
    <name type="scientific">Bifidobacterium myosotis</name>
    <dbReference type="NCBI Taxonomy" id="1630166"/>
    <lineage>
        <taxon>Bacteria</taxon>
        <taxon>Bacillati</taxon>
        <taxon>Actinomycetota</taxon>
        <taxon>Actinomycetes</taxon>
        <taxon>Bifidobacteriales</taxon>
        <taxon>Bifidobacteriaceae</taxon>
        <taxon>Bifidobacterium</taxon>
    </lineage>
</organism>
<evidence type="ECO:0000256" key="1">
    <source>
        <dbReference type="SAM" id="MobiDB-lite"/>
    </source>
</evidence>
<dbReference type="AlphaFoldDB" id="A0A261FEH1"/>
<evidence type="ECO:0000313" key="2">
    <source>
        <dbReference type="EMBL" id="OZG57266.1"/>
    </source>
</evidence>
<dbReference type="RefSeq" id="WP_094668404.1">
    <property type="nucleotide sequence ID" value="NZ_MWWW01000029.1"/>
</dbReference>
<name>A0A261FEH1_9BIFI</name>
<evidence type="ECO:0000313" key="3">
    <source>
        <dbReference type="Proteomes" id="UP000216871"/>
    </source>
</evidence>
<sequence length="81" mass="8938">MTSETECFELQKGAREREVPPSAEVVAHKKSNAVKSTPTSFRLKTETVAALKEFAGTHNPMGLSRTQIVEAALVEYIKHHS</sequence>